<evidence type="ECO:0000256" key="1">
    <source>
        <dbReference type="ARBA" id="ARBA00004651"/>
    </source>
</evidence>
<reference evidence="10 11" key="1">
    <citation type="journal article" date="2017" name="G3 (Bethesda)">
        <title>The Physical Genome Mapping of Anopheles albimanus Corrected Scaffold Misassemblies and Identified Interarm Rearrangements in Genus Anopheles.</title>
        <authorList>
            <person name="Artemov G.N."/>
            <person name="Peery A.N."/>
            <person name="Jiang X."/>
            <person name="Tu Z."/>
            <person name="Stegniy V.N."/>
            <person name="Sharakhova M.V."/>
            <person name="Sharakhov I.V."/>
        </authorList>
    </citation>
    <scope>NUCLEOTIDE SEQUENCE [LARGE SCALE GENOMIC DNA]</scope>
    <source>
        <strain evidence="10 11">ALBI9_A</strain>
    </source>
</reference>
<evidence type="ECO:0000256" key="6">
    <source>
        <dbReference type="ARBA" id="ARBA00022989"/>
    </source>
</evidence>
<sequence length="417" mass="47802">MEASEKFQELTLFIRRLCRIIGCDVLNESWRMNYATYFLLFLCTIYTVGTVTAIVVAPDFFELLKALSFIGFFFQSTIKLYYTLSDRKAYYRNYTSLGRDIYEEHRDGTASQRKVILQNIDIVLVLKTVTALLYFATLIIFSCYPAYMYFVMNVRVTMLPIIFPGLDIYSMYGYGATTTLHVIIASWGLMGALVSDIAFMQFVLHFKSYAELFQIMCEEFGQQLLEKPIEDEPPRRRKYAAFCRGGMRAIYRYHQNTIVYLKSLIVCYGTICVVMVMTCSYSIMLNLFLALVTDWYATYSFLLVSLFQLLVFSMFGAIIQATNGRLNHTISCLPWYLLPTREQHLYQLMLFKSQLPDEVFILGVGPLNMETFTLIMKKIYSAFAMMYSFVVEDGEGAALSVVHDDDEGALTGGSAGS</sequence>
<dbReference type="InterPro" id="IPR004117">
    <property type="entry name" value="7tm6_olfct_rcpt"/>
</dbReference>
<accession>A0A182FAV6</accession>
<dbReference type="RefSeq" id="XP_035781369.1">
    <property type="nucleotide sequence ID" value="XM_035925476.1"/>
</dbReference>
<name>A0A182FAV6_ANOAL</name>
<keyword evidence="8" id="KW-0675">Receptor</keyword>
<reference evidence="10" key="2">
    <citation type="submission" date="2022-08" db="UniProtKB">
        <authorList>
            <consortium name="EnsemblMetazoa"/>
        </authorList>
    </citation>
    <scope>IDENTIFICATION</scope>
    <source>
        <strain evidence="10">STECLA/ALBI9_A</strain>
    </source>
</reference>
<evidence type="ECO:0000313" key="10">
    <source>
        <dbReference type="EnsemblMetazoa" id="AALB003636-PA"/>
    </source>
</evidence>
<evidence type="ECO:0000313" key="11">
    <source>
        <dbReference type="Proteomes" id="UP000069272"/>
    </source>
</evidence>
<dbReference type="EnsemblMetazoa" id="AALB003636-RA">
    <property type="protein sequence ID" value="AALB003636-PA"/>
    <property type="gene ID" value="AALB003636"/>
</dbReference>
<dbReference type="KEGG" id="aali:118460828"/>
<dbReference type="PANTHER" id="PTHR21137:SF35">
    <property type="entry name" value="ODORANT RECEPTOR 19A-RELATED"/>
    <property type="match status" value="1"/>
</dbReference>
<keyword evidence="3" id="KW-0716">Sensory transduction</keyword>
<dbReference type="VEuPathDB" id="VectorBase:AALB003636"/>
<evidence type="ECO:0000256" key="4">
    <source>
        <dbReference type="ARBA" id="ARBA00022692"/>
    </source>
</evidence>
<dbReference type="Pfam" id="PF02949">
    <property type="entry name" value="7tm_6"/>
    <property type="match status" value="1"/>
</dbReference>
<evidence type="ECO:0000256" key="7">
    <source>
        <dbReference type="ARBA" id="ARBA00023136"/>
    </source>
</evidence>
<evidence type="ECO:0000256" key="3">
    <source>
        <dbReference type="ARBA" id="ARBA00022606"/>
    </source>
</evidence>
<dbReference type="GO" id="GO:0007165">
    <property type="term" value="P:signal transduction"/>
    <property type="evidence" value="ECO:0007669"/>
    <property type="project" value="UniProtKB-KW"/>
</dbReference>
<dbReference type="GO" id="GO:0005549">
    <property type="term" value="F:odorant binding"/>
    <property type="evidence" value="ECO:0007669"/>
    <property type="project" value="InterPro"/>
</dbReference>
<dbReference type="GO" id="GO:0004984">
    <property type="term" value="F:olfactory receptor activity"/>
    <property type="evidence" value="ECO:0007669"/>
    <property type="project" value="InterPro"/>
</dbReference>
<dbReference type="VEuPathDB" id="VectorBase:AALB20_026153"/>
<protein>
    <submittedName>
        <fullName evidence="10">Uncharacterized protein</fullName>
    </submittedName>
</protein>
<dbReference type="OrthoDB" id="7964808at2759"/>
<evidence type="ECO:0000256" key="9">
    <source>
        <dbReference type="ARBA" id="ARBA00023224"/>
    </source>
</evidence>
<dbReference type="GeneID" id="118460828"/>
<proteinExistence type="predicted"/>
<evidence type="ECO:0000256" key="5">
    <source>
        <dbReference type="ARBA" id="ARBA00022725"/>
    </source>
</evidence>
<keyword evidence="6" id="KW-1133">Transmembrane helix</keyword>
<dbReference type="PANTHER" id="PTHR21137">
    <property type="entry name" value="ODORANT RECEPTOR"/>
    <property type="match status" value="1"/>
</dbReference>
<dbReference type="AlphaFoldDB" id="A0A182FAV6"/>
<comment type="subcellular location">
    <subcellularLocation>
        <location evidence="1">Cell membrane</location>
        <topology evidence="1">Multi-pass membrane protein</topology>
    </subcellularLocation>
</comment>
<keyword evidence="5" id="KW-0552">Olfaction</keyword>
<keyword evidence="4" id="KW-0812">Transmembrane</keyword>
<evidence type="ECO:0000256" key="8">
    <source>
        <dbReference type="ARBA" id="ARBA00023170"/>
    </source>
</evidence>
<dbReference type="Proteomes" id="UP000069272">
    <property type="component" value="Chromosome 2R"/>
</dbReference>
<dbReference type="GO" id="GO:0005886">
    <property type="term" value="C:plasma membrane"/>
    <property type="evidence" value="ECO:0007669"/>
    <property type="project" value="UniProtKB-SubCell"/>
</dbReference>
<organism evidence="10 11">
    <name type="scientific">Anopheles albimanus</name>
    <name type="common">New world malaria mosquito</name>
    <dbReference type="NCBI Taxonomy" id="7167"/>
    <lineage>
        <taxon>Eukaryota</taxon>
        <taxon>Metazoa</taxon>
        <taxon>Ecdysozoa</taxon>
        <taxon>Arthropoda</taxon>
        <taxon>Hexapoda</taxon>
        <taxon>Insecta</taxon>
        <taxon>Pterygota</taxon>
        <taxon>Neoptera</taxon>
        <taxon>Endopterygota</taxon>
        <taxon>Diptera</taxon>
        <taxon>Nematocera</taxon>
        <taxon>Culicoidea</taxon>
        <taxon>Culicidae</taxon>
        <taxon>Anophelinae</taxon>
        <taxon>Anopheles</taxon>
    </lineage>
</organism>
<keyword evidence="2" id="KW-1003">Cell membrane</keyword>
<keyword evidence="11" id="KW-1185">Reference proteome</keyword>
<keyword evidence="9" id="KW-0807">Transducer</keyword>
<evidence type="ECO:0000256" key="2">
    <source>
        <dbReference type="ARBA" id="ARBA00022475"/>
    </source>
</evidence>
<keyword evidence="7" id="KW-0472">Membrane</keyword>